<dbReference type="Proteomes" id="UP000502260">
    <property type="component" value="Chromosome"/>
</dbReference>
<proteinExistence type="predicted"/>
<dbReference type="AlphaFoldDB" id="A0A6F8V911"/>
<accession>A0A6F8V911</accession>
<evidence type="ECO:0000313" key="2">
    <source>
        <dbReference type="Proteomes" id="UP000502260"/>
    </source>
</evidence>
<sequence>MKILFVIVVLGVLGFFGLRHQPEPTDVANPVFVEIRVTLDAYGRQIEAAVFGKTLDEADCQQRARIIKNNLAANCEYCVSKSVECKTALAPRNAKFFDDTPSSVTYLSLNHSRSTERDVRVIFWGLTGAEGDAVCDQMKLTFEKIHSGPMKCVRAISS</sequence>
<evidence type="ECO:0000313" key="1">
    <source>
        <dbReference type="EMBL" id="BCB26144.1"/>
    </source>
</evidence>
<protein>
    <submittedName>
        <fullName evidence="1">Uncharacterized protein</fullName>
    </submittedName>
</protein>
<reference evidence="2" key="1">
    <citation type="submission" date="2020-03" db="EMBL/GenBank/DDBJ databases">
        <title>Complete genome sequence of sulfur-oxidizing bacterium skT11.</title>
        <authorList>
            <person name="Kanda M."/>
            <person name="Kojima H."/>
            <person name="Fukui M."/>
        </authorList>
    </citation>
    <scope>NUCLEOTIDE SEQUENCE [LARGE SCALE GENOMIC DNA]</scope>
    <source>
        <strain evidence="2">skT11</strain>
    </source>
</reference>
<dbReference type="RefSeq" id="WP_173061339.1">
    <property type="nucleotide sequence ID" value="NZ_AP022853.1"/>
</dbReference>
<name>A0A6F8V911_9PROT</name>
<gene>
    <name evidence="1" type="ORF">SKTS_10300</name>
</gene>
<organism evidence="1 2">
    <name type="scientific">Sulfurimicrobium lacus</name>
    <dbReference type="NCBI Taxonomy" id="2715678"/>
    <lineage>
        <taxon>Bacteria</taxon>
        <taxon>Pseudomonadati</taxon>
        <taxon>Pseudomonadota</taxon>
        <taxon>Betaproteobacteria</taxon>
        <taxon>Nitrosomonadales</taxon>
        <taxon>Sulfuricellaceae</taxon>
        <taxon>Sulfurimicrobium</taxon>
    </lineage>
</organism>
<dbReference type="KEGG" id="slac:SKTS_10300"/>
<dbReference type="EMBL" id="AP022853">
    <property type="protein sequence ID" value="BCB26144.1"/>
    <property type="molecule type" value="Genomic_DNA"/>
</dbReference>
<keyword evidence="2" id="KW-1185">Reference proteome</keyword>